<feature type="domain" description="WDR19 first beta-propeller" evidence="4">
    <location>
        <begin position="17"/>
        <end position="350"/>
    </location>
</feature>
<evidence type="ECO:0000256" key="2">
    <source>
        <dbReference type="ARBA" id="ARBA00022737"/>
    </source>
</evidence>
<dbReference type="GO" id="GO:0035721">
    <property type="term" value="P:intraciliary retrograde transport"/>
    <property type="evidence" value="ECO:0007669"/>
    <property type="project" value="InterPro"/>
</dbReference>
<reference evidence="6" key="1">
    <citation type="submission" date="2017-02" db="UniProtKB">
        <authorList>
            <consortium name="WormBaseParasite"/>
        </authorList>
    </citation>
    <scope>IDENTIFICATION</scope>
</reference>
<proteinExistence type="predicted"/>
<dbReference type="SMART" id="SM00320">
    <property type="entry name" value="WD40"/>
    <property type="match status" value="4"/>
</dbReference>
<name>A0A0N4ZH00_PARTI</name>
<dbReference type="PANTHER" id="PTHR14920:SF0">
    <property type="entry name" value="WD REPEAT DOMAIN 19"/>
    <property type="match status" value="1"/>
</dbReference>
<keyword evidence="1" id="KW-0853">WD repeat</keyword>
<dbReference type="InterPro" id="IPR001680">
    <property type="entry name" value="WD40_rpt"/>
</dbReference>
<dbReference type="Pfam" id="PF15911">
    <property type="entry name" value="Beta-prop_WDR19_2nd"/>
    <property type="match status" value="1"/>
</dbReference>
<sequence>MKLLFRLSEEENGTGNVLCRWRPEGNYLAVAGSNSSIRIYDKSGKIIDEFSLEGGTNNLEWDKSGNILALTTINSPFITLWDLSSRKVDRLDCSIGSKENPSFICWSDEHPLLAIGNNRGNLLLYDHQTSKKISIFGKHQRAIISGCFTEDNLLALSSEDSSISISNVDGENLACLICNSPVEMVKSHKFKKLRDESKPKNADESEYEMYISGVISSKTIILINSNDLENPINLQFQQKYGDISSYLWFVDGCILLGFVSGHIICISAQTSEIGQELFSMQDFKTTLNDLHLCFPTNELLLLGDSHMKIRNVDNIGDLIDIQELDFDTKGLSTISTNYDGQFICVTGLNGSVVVYLLKLPILGAAYKESSVILSSLTEVTVNLNSQSTTDTVKFPIKLEPNFIAISSKFIAVAMNNRAWYYTYNRKGGELRAEFEYMASILDLKISDEYAVAKIAGGKAQLHRIINDLDSRDIKSQSLIFPEYSDSNIKRIKKTNDVEIECIDISERFFIFATNNYEIKHFSLKEWTIVNEYNHSCGIKWISSEIDGLRLCFFDDRVQTYLYSPLNNKLTSFNSSSSLKANYKNCLWENFTIDKDSLVTFDDYTFHVYIIERKEGIGYELVSIGTQKIPYGMTPLLLNKGVVTCLTSTGKISSVLLDTFKMDMVVDKKSIPEIEKILEQTLILKR</sequence>
<dbReference type="SUPFAM" id="SSF50978">
    <property type="entry name" value="WD40 repeat-like"/>
    <property type="match status" value="2"/>
</dbReference>
<dbReference type="Gene3D" id="2.130.10.10">
    <property type="entry name" value="YVTN repeat-like/Quinoprotein amine dehydrogenase"/>
    <property type="match status" value="2"/>
</dbReference>
<evidence type="ECO:0000313" key="5">
    <source>
        <dbReference type="Proteomes" id="UP000038045"/>
    </source>
</evidence>
<evidence type="ECO:0000259" key="4">
    <source>
        <dbReference type="Pfam" id="PF23389"/>
    </source>
</evidence>
<feature type="domain" description="WDR19 WD40 repeat" evidence="3">
    <location>
        <begin position="372"/>
        <end position="658"/>
    </location>
</feature>
<dbReference type="GO" id="GO:0060271">
    <property type="term" value="P:cilium assembly"/>
    <property type="evidence" value="ECO:0007669"/>
    <property type="project" value="TreeGrafter"/>
</dbReference>
<keyword evidence="2" id="KW-0677">Repeat</keyword>
<evidence type="ECO:0000256" key="1">
    <source>
        <dbReference type="ARBA" id="ARBA00022574"/>
    </source>
</evidence>
<keyword evidence="5" id="KW-1185">Reference proteome</keyword>
<dbReference type="InterPro" id="IPR057855">
    <property type="entry name" value="Beta-prop_WDR19_1st"/>
</dbReference>
<dbReference type="STRING" id="131310.A0A0N4ZH00"/>
<dbReference type="InterPro" id="IPR036322">
    <property type="entry name" value="WD40_repeat_dom_sf"/>
</dbReference>
<organism evidence="5 6">
    <name type="scientific">Parastrongyloides trichosuri</name>
    <name type="common">Possum-specific nematode worm</name>
    <dbReference type="NCBI Taxonomy" id="131310"/>
    <lineage>
        <taxon>Eukaryota</taxon>
        <taxon>Metazoa</taxon>
        <taxon>Ecdysozoa</taxon>
        <taxon>Nematoda</taxon>
        <taxon>Chromadorea</taxon>
        <taxon>Rhabditida</taxon>
        <taxon>Tylenchina</taxon>
        <taxon>Panagrolaimomorpha</taxon>
        <taxon>Strongyloidoidea</taxon>
        <taxon>Strongyloididae</taxon>
        <taxon>Parastrongyloides</taxon>
    </lineage>
</organism>
<dbReference type="InterPro" id="IPR015943">
    <property type="entry name" value="WD40/YVTN_repeat-like_dom_sf"/>
</dbReference>
<dbReference type="WBParaSite" id="PTRK_0000716400.1">
    <property type="protein sequence ID" value="PTRK_0000716400.1"/>
    <property type="gene ID" value="PTRK_0000716400"/>
</dbReference>
<dbReference type="Proteomes" id="UP000038045">
    <property type="component" value="Unplaced"/>
</dbReference>
<dbReference type="GO" id="GO:0005929">
    <property type="term" value="C:cilium"/>
    <property type="evidence" value="ECO:0007669"/>
    <property type="project" value="TreeGrafter"/>
</dbReference>
<dbReference type="AlphaFoldDB" id="A0A0N4ZH00"/>
<accession>A0A0N4ZH00</accession>
<evidence type="ECO:0000259" key="3">
    <source>
        <dbReference type="Pfam" id="PF15911"/>
    </source>
</evidence>
<dbReference type="Pfam" id="PF23389">
    <property type="entry name" value="Beta-prop_WDR19_1st"/>
    <property type="match status" value="1"/>
</dbReference>
<dbReference type="InterPro" id="IPR040379">
    <property type="entry name" value="WDR19/dyf-2"/>
</dbReference>
<dbReference type="InterPro" id="IPR039468">
    <property type="entry name" value="WDR19_WD40_rpt"/>
</dbReference>
<protein>
    <submittedName>
        <fullName evidence="6">ANAPC4_WD40 domain-containing protein</fullName>
    </submittedName>
</protein>
<dbReference type="PANTHER" id="PTHR14920">
    <property type="entry name" value="OSMOTIC AVOIDANCE ABNORMAL PROTEIN 1/WD REPEAT MEMBRANE PROTEIN"/>
    <property type="match status" value="1"/>
</dbReference>
<evidence type="ECO:0000313" key="6">
    <source>
        <dbReference type="WBParaSite" id="PTRK_0000716400.1"/>
    </source>
</evidence>
<dbReference type="GO" id="GO:0030991">
    <property type="term" value="C:intraciliary transport particle A"/>
    <property type="evidence" value="ECO:0007669"/>
    <property type="project" value="TreeGrafter"/>
</dbReference>